<gene>
    <name evidence="6" type="ordered locus">Dret_1802</name>
</gene>
<dbReference type="PANTHER" id="PTHR43653:SF1">
    <property type="entry name" value="CYTOCHROME C-TYPE BIOGENESIS PROTEIN CCMF"/>
    <property type="match status" value="1"/>
</dbReference>
<dbReference type="GO" id="GO:0020037">
    <property type="term" value="F:heme binding"/>
    <property type="evidence" value="ECO:0007669"/>
    <property type="project" value="InterPro"/>
</dbReference>
<dbReference type="Pfam" id="PF16327">
    <property type="entry name" value="CcmF_C"/>
    <property type="match status" value="1"/>
</dbReference>
<dbReference type="Pfam" id="PF01578">
    <property type="entry name" value="Cytochrom_C_asm"/>
    <property type="match status" value="1"/>
</dbReference>
<feature type="transmembrane region" description="Helical" evidence="3">
    <location>
        <begin position="177"/>
        <end position="198"/>
    </location>
</feature>
<evidence type="ECO:0000256" key="2">
    <source>
        <dbReference type="ARBA" id="ARBA00022748"/>
    </source>
</evidence>
<evidence type="ECO:0000313" key="6">
    <source>
        <dbReference type="EMBL" id="ACV69086.1"/>
    </source>
</evidence>
<feature type="transmembrane region" description="Helical" evidence="3">
    <location>
        <begin position="314"/>
        <end position="333"/>
    </location>
</feature>
<dbReference type="EMBL" id="CP001734">
    <property type="protein sequence ID" value="ACV69086.1"/>
    <property type="molecule type" value="Genomic_DNA"/>
</dbReference>
<keyword evidence="2" id="KW-0201">Cytochrome c-type biogenesis</keyword>
<protein>
    <submittedName>
        <fullName evidence="6">Cytochrome c assembly protein</fullName>
    </submittedName>
</protein>
<reference evidence="7" key="1">
    <citation type="submission" date="2009-09" db="EMBL/GenBank/DDBJ databases">
        <title>The complete chromosome of Desulfohalobium retbaense DSM 5692.</title>
        <authorList>
            <consortium name="US DOE Joint Genome Institute (JGI-PGF)"/>
            <person name="Lucas S."/>
            <person name="Copeland A."/>
            <person name="Lapidus A."/>
            <person name="Glavina del Rio T."/>
            <person name="Dalin E."/>
            <person name="Tice H."/>
            <person name="Bruce D."/>
            <person name="Goodwin L."/>
            <person name="Pitluck S."/>
            <person name="Kyrpides N."/>
            <person name="Mavromatis K."/>
            <person name="Ivanova N."/>
            <person name="Mikhailova N."/>
            <person name="Munk A.C."/>
            <person name="Brettin T."/>
            <person name="Detter J.C."/>
            <person name="Han C."/>
            <person name="Tapia R."/>
            <person name="Larimer F."/>
            <person name="Land M."/>
            <person name="Hauser L."/>
            <person name="Markowitz V."/>
            <person name="Cheng J.-F."/>
            <person name="Hugenholtz P."/>
            <person name="Woyke T."/>
            <person name="Wu D."/>
            <person name="Spring S."/>
            <person name="Klenk H.-P."/>
            <person name="Eisen J.A."/>
        </authorList>
    </citation>
    <scope>NUCLEOTIDE SEQUENCE [LARGE SCALE GENOMIC DNA]</scope>
    <source>
        <strain evidence="7">DSM 5692</strain>
    </source>
</reference>
<sequence length="640" mass="68947">MQYLGYAALLAAQIAALAGAGFSLFAAIQRPQTHDGRVSRWAIFANGGFLTVSAVILTWALVSSDFSFAYVADYTDRALPLFYRLTAFWAGQEGSLLFWAWTAAVLGCVFALSPAERQMPPQKKLFFWAFYLSIQAFFLLVLTSWSNPFQEVMPAPSDGNGLNPLLRHPGMVFHPPLLFLGYAGFGLPACAALAHGVAGGGGQWIRPMRNWTLLAWVFLTVGIILGAWWSYMELGWGGYWAWDPVENASLIPWLTGTAFVHTAAIEQRTGALKRSNVALIVATYILCLFGTYIVRTGVVQSLHAFGDSGLGLPLLLAMGVIALFIPVSLWGGMRSETSVPKADSRAGLISLGVWLLIALSVVILLGTMWPVLSSLWSRHTVGLGPAFFNRVCTPLFALLPWLFAVAPFRGWRGGFRDSRGMGIALASGLLTIAAAATLGVRMPVVLLALGGGGACLVAAGYCVLRYPQARRSRKQWGMYLAHAALALMVIGVALSGPLKVSNQAQLAPGDAFEVGGYRVVYASAERGQLRDMTFQRAVLEIRRGGKVQGFVRPERRVYANFENKTFAEAGVLPGLGREVYGILMGLAADDTATVKVSITPGVNWIWIGGTLLCLAGLVVCGRQRSQAAANPRNAQEVDHG</sequence>
<dbReference type="GO" id="GO:0015232">
    <property type="term" value="F:heme transmembrane transporter activity"/>
    <property type="evidence" value="ECO:0007669"/>
    <property type="project" value="InterPro"/>
</dbReference>
<keyword evidence="7" id="KW-1185">Reference proteome</keyword>
<dbReference type="PANTHER" id="PTHR43653">
    <property type="entry name" value="CYTOCHROME C ASSEMBLY PROTEIN-RELATED"/>
    <property type="match status" value="1"/>
</dbReference>
<dbReference type="HOGENOM" id="CLU_015041_3_0_7"/>
<feature type="transmembrane region" description="Helical" evidence="3">
    <location>
        <begin position="476"/>
        <end position="496"/>
    </location>
</feature>
<dbReference type="Proteomes" id="UP000001052">
    <property type="component" value="Chromosome"/>
</dbReference>
<dbReference type="GO" id="GO:0017004">
    <property type="term" value="P:cytochrome complex assembly"/>
    <property type="evidence" value="ECO:0007669"/>
    <property type="project" value="UniProtKB-KW"/>
</dbReference>
<comment type="similarity">
    <text evidence="1">Belongs to the CcmF/CycK/Ccl1/NrfE/CcsA family.</text>
</comment>
<dbReference type="PRINTS" id="PR01410">
    <property type="entry name" value="CCBIOGENESIS"/>
</dbReference>
<feature type="transmembrane region" description="Helical" evidence="3">
    <location>
        <begin position="387"/>
        <end position="408"/>
    </location>
</feature>
<feature type="transmembrane region" description="Helical" evidence="3">
    <location>
        <begin position="210"/>
        <end position="229"/>
    </location>
</feature>
<dbReference type="RefSeq" id="WP_015752229.1">
    <property type="nucleotide sequence ID" value="NC_013223.1"/>
</dbReference>
<dbReference type="InterPro" id="IPR003567">
    <property type="entry name" value="Cyt_c_biogenesis"/>
</dbReference>
<feature type="transmembrane region" description="Helical" evidence="3">
    <location>
        <begin position="96"/>
        <end position="113"/>
    </location>
</feature>
<keyword evidence="3" id="KW-1133">Transmembrane helix</keyword>
<evidence type="ECO:0000259" key="4">
    <source>
        <dbReference type="Pfam" id="PF01578"/>
    </source>
</evidence>
<accession>C8X3T9</accession>
<dbReference type="STRING" id="485915.Dret_1802"/>
<dbReference type="InterPro" id="IPR032523">
    <property type="entry name" value="CcmF_C"/>
</dbReference>
<feature type="transmembrane region" description="Helical" evidence="3">
    <location>
        <begin position="40"/>
        <end position="62"/>
    </location>
</feature>
<dbReference type="GO" id="GO:0016020">
    <property type="term" value="C:membrane"/>
    <property type="evidence" value="ECO:0007669"/>
    <property type="project" value="InterPro"/>
</dbReference>
<feature type="transmembrane region" description="Helical" evidence="3">
    <location>
        <begin position="444"/>
        <end position="464"/>
    </location>
</feature>
<dbReference type="KEGG" id="drt:Dret_1802"/>
<organism evidence="6 7">
    <name type="scientific">Desulfohalobium retbaense (strain ATCC 49708 / DSM 5692 / JCM 16813 / HR100)</name>
    <dbReference type="NCBI Taxonomy" id="485915"/>
    <lineage>
        <taxon>Bacteria</taxon>
        <taxon>Pseudomonadati</taxon>
        <taxon>Thermodesulfobacteriota</taxon>
        <taxon>Desulfovibrionia</taxon>
        <taxon>Desulfovibrionales</taxon>
        <taxon>Desulfohalobiaceae</taxon>
        <taxon>Desulfohalobium</taxon>
    </lineage>
</organism>
<keyword evidence="3" id="KW-0812">Transmembrane</keyword>
<dbReference type="InterPro" id="IPR002541">
    <property type="entry name" value="Cyt_c_assembly"/>
</dbReference>
<evidence type="ECO:0000256" key="3">
    <source>
        <dbReference type="SAM" id="Phobius"/>
    </source>
</evidence>
<evidence type="ECO:0000256" key="1">
    <source>
        <dbReference type="ARBA" id="ARBA00009186"/>
    </source>
</evidence>
<name>C8X3T9_DESRD</name>
<proteinExistence type="inferred from homology"/>
<feature type="domain" description="Cytochrome c-type biogenesis protein CcmF C-terminal" evidence="5">
    <location>
        <begin position="342"/>
        <end position="618"/>
    </location>
</feature>
<keyword evidence="3" id="KW-0472">Membrane</keyword>
<feature type="transmembrane region" description="Helical" evidence="3">
    <location>
        <begin position="6"/>
        <end position="28"/>
    </location>
</feature>
<reference evidence="6 7" key="2">
    <citation type="journal article" date="2010" name="Stand. Genomic Sci.">
        <title>Complete genome sequence of Desulfohalobium retbaense type strain (HR(100)).</title>
        <authorList>
            <person name="Spring S."/>
            <person name="Nolan M."/>
            <person name="Lapidus A."/>
            <person name="Glavina Del Rio T."/>
            <person name="Copeland A."/>
            <person name="Tice H."/>
            <person name="Cheng J.F."/>
            <person name="Lucas S."/>
            <person name="Land M."/>
            <person name="Chen F."/>
            <person name="Bruce D."/>
            <person name="Goodwin L."/>
            <person name="Pitluck S."/>
            <person name="Ivanova N."/>
            <person name="Mavromatis K."/>
            <person name="Mikhailova N."/>
            <person name="Pati A."/>
            <person name="Chen A."/>
            <person name="Palaniappan K."/>
            <person name="Hauser L."/>
            <person name="Chang Y.J."/>
            <person name="Jeffries C.D."/>
            <person name="Munk C."/>
            <person name="Kiss H."/>
            <person name="Chain P."/>
            <person name="Han C."/>
            <person name="Brettin T."/>
            <person name="Detter J.C."/>
            <person name="Schuler E."/>
            <person name="Goker M."/>
            <person name="Rohde M."/>
            <person name="Bristow J."/>
            <person name="Eisen J.A."/>
            <person name="Markowitz V."/>
            <person name="Hugenholtz P."/>
            <person name="Kyrpides N.C."/>
            <person name="Klenk H.P."/>
        </authorList>
    </citation>
    <scope>NUCLEOTIDE SEQUENCE [LARGE SCALE GENOMIC DNA]</scope>
    <source>
        <strain evidence="6 7">DSM 5692</strain>
    </source>
</reference>
<feature type="domain" description="Cytochrome c assembly protein" evidence="4">
    <location>
        <begin position="89"/>
        <end position="296"/>
    </location>
</feature>
<feature type="transmembrane region" description="Helical" evidence="3">
    <location>
        <begin position="125"/>
        <end position="145"/>
    </location>
</feature>
<evidence type="ECO:0000313" key="7">
    <source>
        <dbReference type="Proteomes" id="UP000001052"/>
    </source>
</evidence>
<feature type="transmembrane region" description="Helical" evidence="3">
    <location>
        <begin position="345"/>
        <end position="367"/>
    </location>
</feature>
<dbReference type="AlphaFoldDB" id="C8X3T9"/>
<feature type="transmembrane region" description="Helical" evidence="3">
    <location>
        <begin position="277"/>
        <end position="294"/>
    </location>
</feature>
<evidence type="ECO:0000259" key="5">
    <source>
        <dbReference type="Pfam" id="PF16327"/>
    </source>
</evidence>
<dbReference type="OrthoDB" id="9761451at2"/>
<feature type="transmembrane region" description="Helical" evidence="3">
    <location>
        <begin position="604"/>
        <end position="622"/>
    </location>
</feature>
<dbReference type="eggNOG" id="COG1138">
    <property type="taxonomic scope" value="Bacteria"/>
</dbReference>
<feature type="transmembrane region" description="Helical" evidence="3">
    <location>
        <begin position="420"/>
        <end position="438"/>
    </location>
</feature>
<feature type="transmembrane region" description="Helical" evidence="3">
    <location>
        <begin position="249"/>
        <end position="265"/>
    </location>
</feature>